<evidence type="ECO:0000313" key="3">
    <source>
        <dbReference type="EMBL" id="PJJ52927.1"/>
    </source>
</evidence>
<dbReference type="SMART" id="SM01260">
    <property type="entry name" value="LANC_like"/>
    <property type="match status" value="1"/>
</dbReference>
<dbReference type="InterPro" id="IPR012341">
    <property type="entry name" value="6hp_glycosidase-like_sf"/>
</dbReference>
<feature type="binding site" evidence="1">
    <location>
        <position position="972"/>
    </location>
    <ligand>
        <name>Zn(2+)</name>
        <dbReference type="ChEBI" id="CHEBI:29105"/>
    </ligand>
</feature>
<evidence type="ECO:0000259" key="2">
    <source>
        <dbReference type="Pfam" id="PF13575"/>
    </source>
</evidence>
<evidence type="ECO:0000256" key="1">
    <source>
        <dbReference type="PIRSR" id="PIRSR607822-1"/>
    </source>
</evidence>
<dbReference type="AlphaFoldDB" id="A0A2M9B4R7"/>
<comment type="caution">
    <text evidence="3">The sequence shown here is derived from an EMBL/GenBank/DDBJ whole genome shotgun (WGS) entry which is preliminary data.</text>
</comment>
<evidence type="ECO:0000313" key="4">
    <source>
        <dbReference type="Proteomes" id="UP000228535"/>
    </source>
</evidence>
<feature type="binding site" evidence="1">
    <location>
        <position position="973"/>
    </location>
    <ligand>
        <name>Zn(2+)</name>
        <dbReference type="ChEBI" id="CHEBI:29105"/>
    </ligand>
</feature>
<dbReference type="CDD" id="cd04792">
    <property type="entry name" value="LanM-like"/>
    <property type="match status" value="1"/>
</dbReference>
<dbReference type="GO" id="GO:0005975">
    <property type="term" value="P:carbohydrate metabolic process"/>
    <property type="evidence" value="ECO:0007669"/>
    <property type="project" value="InterPro"/>
</dbReference>
<dbReference type="PIRSF" id="PIRSF037228">
    <property type="entry name" value="Lant_mod_RumM"/>
    <property type="match status" value="1"/>
</dbReference>
<dbReference type="GO" id="GO:0046872">
    <property type="term" value="F:metal ion binding"/>
    <property type="evidence" value="ECO:0007669"/>
    <property type="project" value="UniProtKB-KW"/>
</dbReference>
<proteinExistence type="predicted"/>
<dbReference type="Gene3D" id="1.50.10.10">
    <property type="match status" value="1"/>
</dbReference>
<name>A0A2M9B4R7_9BACT</name>
<dbReference type="EMBL" id="PGFA01000003">
    <property type="protein sequence ID" value="PJJ52927.1"/>
    <property type="molecule type" value="Genomic_DNA"/>
</dbReference>
<keyword evidence="1" id="KW-0479">Metal-binding</keyword>
<accession>A0A2M9B4R7</accession>
<organism evidence="3 4">
    <name type="scientific">Hymenobacter chitinivorans DSM 11115</name>
    <dbReference type="NCBI Taxonomy" id="1121954"/>
    <lineage>
        <taxon>Bacteria</taxon>
        <taxon>Pseudomonadati</taxon>
        <taxon>Bacteroidota</taxon>
        <taxon>Cytophagia</taxon>
        <taxon>Cytophagales</taxon>
        <taxon>Hymenobacteraceae</taxon>
        <taxon>Hymenobacter</taxon>
    </lineage>
</organism>
<dbReference type="Pfam" id="PF13575">
    <property type="entry name" value="DUF4135"/>
    <property type="match status" value="1"/>
</dbReference>
<dbReference type="PRINTS" id="PR01950">
    <property type="entry name" value="LANCSUPER"/>
</dbReference>
<protein>
    <submittedName>
        <fullName evidence="3">Type 2 lantibiotic biosynthesis protein LanM</fullName>
    </submittedName>
</protein>
<dbReference type="Pfam" id="PF05147">
    <property type="entry name" value="LANC_like"/>
    <property type="match status" value="1"/>
</dbReference>
<feature type="domain" description="Lantibiotic biosynthesis protein dehydration" evidence="2">
    <location>
        <begin position="209"/>
        <end position="576"/>
    </location>
</feature>
<gene>
    <name evidence="3" type="ORF">CLV45_3585</name>
</gene>
<feature type="binding site" evidence="1">
    <location>
        <position position="927"/>
    </location>
    <ligand>
        <name>Zn(2+)</name>
        <dbReference type="ChEBI" id="CHEBI:29105"/>
    </ligand>
</feature>
<reference evidence="3 4" key="1">
    <citation type="submission" date="2017-11" db="EMBL/GenBank/DDBJ databases">
        <title>Genomic Encyclopedia of Archaeal and Bacterial Type Strains, Phase II (KMG-II): From Individual Species to Whole Genera.</title>
        <authorList>
            <person name="Goeker M."/>
        </authorList>
    </citation>
    <scope>NUCLEOTIDE SEQUENCE [LARGE SCALE GENOMIC DNA]</scope>
    <source>
        <strain evidence="3 4">DSM 11115</strain>
    </source>
</reference>
<sequence>MSDKTVSLAERAATLRRTAVYATSRARNSESASSFRVKAWLETLRHPGILEKRLKGIGLSQEEFTTIISQPAEPDQAVEAALATVLSELRAPNRPEPTDRLSASFRHEYPVAGFFDVVEPILFWQQQLLAAELAERHPAHAELRHTGILKCKRGLGAILFEIINRTLVLDMNVSRELGLLQGATPAERFAFYLNSLRNPAKIESLYEEYPALFKVLYITLSNWRRNSADLISRLITDQAQIETEFGIVADTLIKVQLGAGDAHVGGKAVTILTFASGHKVVYKPRSLGSDEKFHDIIRWINTQQLGFTLKTVRTIGRADYGWVEHIDQLPCQNEAEVACFHQKLGALLALLHLTNATDFHYENLIAHGSDPTLIDLETLVTPNLKAIDSIEGILEDSVLKIAILPTWRYDKQQRKRVDLSGISVAQDQQSLTLRPAWNAFETDEMRIEPQQMPLGRGKNNPTLNGQKVAVSDYIPQLEAGFRAVYSLIERNKELFTGPGGFIDAFGTTPVRVLLRNTSAYGDLLYASYHPDYLIHSLDRDRLFDRLWHQVESDRLPAALIQLEHEDLTRQDVPLLTAFPASRDLWLDHAHCFPNFYAASGADCCKEKIGRMSTTDLERQCWLIRSTIASALPNQINFSTLRYLEGGTLPVTSELLLQEARRIGDRLSALAIHSSDDTVSWFGFSMKGEVYEIWPVGVDLYSGLPGIILFLSHLSHITGEAKYGTLASQALHTFNGYVDNILAKGRRLDDNIGAFDGVGGWVYLYSQLALLTGDEALAERARRIGEQAAEAIDTTTNFDIINGMAGLILVYLGLYKSTGSVAALGHATRCGEVLLRRAVTPEPGGSAWLSYSQQPLTGFGHGTSGVALALAKLHHATHDPRFLALVQGALAYERTQFLPGKGNWADLRNLNVEAGNASNEVVNMTAWCAGATGVGLSRLAMQPYYTDAQLPHEAEIALCTTLRFGMGWNHSLCHGDFGSLEYLQQYQLAHPEAGLDATLERLLGAVRYSFQEHGPISGVALGIENPGLMTGLAGIGYQLLRLARPAQVPSILLLESL</sequence>
<keyword evidence="4" id="KW-1185">Reference proteome</keyword>
<dbReference type="GO" id="GO:0031179">
    <property type="term" value="P:peptide modification"/>
    <property type="evidence" value="ECO:0007669"/>
    <property type="project" value="InterPro"/>
</dbReference>
<dbReference type="InterPro" id="IPR007822">
    <property type="entry name" value="LANC-like"/>
</dbReference>
<dbReference type="SUPFAM" id="SSF158745">
    <property type="entry name" value="LanC-like"/>
    <property type="match status" value="1"/>
</dbReference>
<dbReference type="Proteomes" id="UP000228535">
    <property type="component" value="Unassembled WGS sequence"/>
</dbReference>
<keyword evidence="1" id="KW-0862">Zinc</keyword>
<dbReference type="NCBIfam" id="TIGR03897">
    <property type="entry name" value="lanti_2_LanM"/>
    <property type="match status" value="1"/>
</dbReference>
<dbReference type="InterPro" id="IPR025410">
    <property type="entry name" value="Lant_dehyd"/>
</dbReference>
<dbReference type="InterPro" id="IPR017146">
    <property type="entry name" value="Lanti_2_LanM"/>
</dbReference>